<dbReference type="InterPro" id="IPR037227">
    <property type="entry name" value="EndoU-like"/>
</dbReference>
<dbReference type="CTD" id="6755335"/>
<dbReference type="PANTHER" id="PTHR12439">
    <property type="entry name" value="PLACENTAL PROTEIN 11-RELATED"/>
    <property type="match status" value="1"/>
</dbReference>
<dbReference type="Pfam" id="PF09412">
    <property type="entry name" value="XendoU"/>
    <property type="match status" value="1"/>
</dbReference>
<protein>
    <recommendedName>
        <fullName evidence="11">Uridylate-specific endoribonuclease</fullName>
        <ecNumber evidence="11">4.6.1.-</ecNumber>
    </recommendedName>
</protein>
<comment type="subunit">
    <text evidence="3 11">Monomer.</text>
</comment>
<evidence type="ECO:0000313" key="13">
    <source>
        <dbReference type="EMBL" id="EDV23531.1"/>
    </source>
</evidence>
<dbReference type="OrthoDB" id="430326at2759"/>
<keyword evidence="4 11" id="KW-0540">Nuclease</keyword>
<evidence type="ECO:0000256" key="8">
    <source>
        <dbReference type="ARBA" id="ARBA00022884"/>
    </source>
</evidence>
<dbReference type="GO" id="GO:0016829">
    <property type="term" value="F:lyase activity"/>
    <property type="evidence" value="ECO:0007669"/>
    <property type="project" value="UniProtKB-KW"/>
</dbReference>
<evidence type="ECO:0000313" key="14">
    <source>
        <dbReference type="Proteomes" id="UP000009022"/>
    </source>
</evidence>
<dbReference type="PhylomeDB" id="B3S1B2"/>
<sequence length="286" mass="32123">MAMKLVFCILALIATPALAVSSSQIKAALDGFWNVDYNRAYAGSDFHISKQSTTTSSSTSDKSSQPLFQYVNENKIFARPTYAKYIALMDNYVHCTGTTENYSNNEVNEIWAFLDEIMKTQVMKDAHSFLVSHGLASSNVATFKDELYEIWFEPYQRKVSGDTSGFEHVFVGELKCSSSVTGFHSWIQFYLEEKANNLNYHGYIGTYPKNTPRVLTLQFKWYNMIKKIGGGFIGTSPEYDFAVYSTCFIATGGGKCSMYVDQLNLNIQTWKNTGTGRVASAYPIVL</sequence>
<dbReference type="FunCoup" id="B3S1B2">
    <property type="interactions" value="3"/>
</dbReference>
<dbReference type="GO" id="GO:0016787">
    <property type="term" value="F:hydrolase activity"/>
    <property type="evidence" value="ECO:0007669"/>
    <property type="project" value="UniProtKB-KW"/>
</dbReference>
<keyword evidence="5 11" id="KW-0479">Metal-binding</keyword>
<dbReference type="InterPro" id="IPR039787">
    <property type="entry name" value="ENDOU"/>
</dbReference>
<dbReference type="HOGENOM" id="CLU_048034_1_0_1"/>
<dbReference type="SMR" id="B3S1B2"/>
<evidence type="ECO:0000256" key="1">
    <source>
        <dbReference type="ARBA" id="ARBA00001936"/>
    </source>
</evidence>
<accession>B3S1B2</accession>
<organism evidence="13 14">
    <name type="scientific">Trichoplax adhaerens</name>
    <name type="common">Trichoplax reptans</name>
    <dbReference type="NCBI Taxonomy" id="10228"/>
    <lineage>
        <taxon>Eukaryota</taxon>
        <taxon>Metazoa</taxon>
        <taxon>Placozoa</taxon>
        <taxon>Uniplacotomia</taxon>
        <taxon>Trichoplacea</taxon>
        <taxon>Trichoplacidae</taxon>
        <taxon>Trichoplax</taxon>
    </lineage>
</organism>
<evidence type="ECO:0000256" key="5">
    <source>
        <dbReference type="ARBA" id="ARBA00022723"/>
    </source>
</evidence>
<dbReference type="GeneID" id="6755335"/>
<evidence type="ECO:0000256" key="10">
    <source>
        <dbReference type="ARBA" id="ARBA00023239"/>
    </source>
</evidence>
<dbReference type="CDD" id="cd21159">
    <property type="entry name" value="XendoU"/>
    <property type="match status" value="1"/>
</dbReference>
<dbReference type="PANTHER" id="PTHR12439:SF42">
    <property type="entry name" value="ENDORIBONUCLEASE-RELATED"/>
    <property type="match status" value="1"/>
</dbReference>
<keyword evidence="9 11" id="KW-0464">Manganese</keyword>
<evidence type="ECO:0000256" key="9">
    <source>
        <dbReference type="ARBA" id="ARBA00023211"/>
    </source>
</evidence>
<keyword evidence="10" id="KW-0456">Lyase</keyword>
<evidence type="ECO:0000256" key="4">
    <source>
        <dbReference type="ARBA" id="ARBA00022722"/>
    </source>
</evidence>
<dbReference type="Proteomes" id="UP000009022">
    <property type="component" value="Unassembled WGS sequence"/>
</dbReference>
<name>B3S1B2_TRIAD</name>
<dbReference type="eggNOG" id="KOG2849">
    <property type="taxonomic scope" value="Eukaryota"/>
</dbReference>
<evidence type="ECO:0000256" key="6">
    <source>
        <dbReference type="ARBA" id="ARBA00022759"/>
    </source>
</evidence>
<evidence type="ECO:0000259" key="12">
    <source>
        <dbReference type="PROSITE" id="PS51959"/>
    </source>
</evidence>
<evidence type="ECO:0000256" key="2">
    <source>
        <dbReference type="ARBA" id="ARBA00010168"/>
    </source>
</evidence>
<dbReference type="EC" id="4.6.1.-" evidence="11"/>
<proteinExistence type="inferred from homology"/>
<keyword evidence="6 11" id="KW-0255">Endonuclease</keyword>
<evidence type="ECO:0000256" key="3">
    <source>
        <dbReference type="ARBA" id="ARBA00011245"/>
    </source>
</evidence>
<dbReference type="RefSeq" id="XP_002114441.1">
    <property type="nucleotide sequence ID" value="XM_002114405.1"/>
</dbReference>
<comment type="cofactor">
    <cofactor evidence="1 11">
        <name>Mn(2+)</name>
        <dbReference type="ChEBI" id="CHEBI:29035"/>
    </cofactor>
</comment>
<dbReference type="OMA" id="PGRACHL"/>
<feature type="signal peptide" evidence="11">
    <location>
        <begin position="1"/>
        <end position="19"/>
    </location>
</feature>
<feature type="domain" description="EndoU" evidence="12">
    <location>
        <begin position="21"/>
        <end position="286"/>
    </location>
</feature>
<reference evidence="13 14" key="1">
    <citation type="journal article" date="2008" name="Nature">
        <title>The Trichoplax genome and the nature of placozoans.</title>
        <authorList>
            <person name="Srivastava M."/>
            <person name="Begovic E."/>
            <person name="Chapman J."/>
            <person name="Putnam N.H."/>
            <person name="Hellsten U."/>
            <person name="Kawashima T."/>
            <person name="Kuo A."/>
            <person name="Mitros T."/>
            <person name="Salamov A."/>
            <person name="Carpenter M.L."/>
            <person name="Signorovitch A.Y."/>
            <person name="Moreno M.A."/>
            <person name="Kamm K."/>
            <person name="Grimwood J."/>
            <person name="Schmutz J."/>
            <person name="Shapiro H."/>
            <person name="Grigoriev I.V."/>
            <person name="Buss L.W."/>
            <person name="Schierwater B."/>
            <person name="Dellaporta S.L."/>
            <person name="Rokhsar D.S."/>
        </authorList>
    </citation>
    <scope>NUCLEOTIDE SEQUENCE [LARGE SCALE GENOMIC DNA]</scope>
    <source>
        <strain evidence="13 14">Grell-BS-1999</strain>
    </source>
</reference>
<keyword evidence="11" id="KW-0732">Signal</keyword>
<dbReference type="SUPFAM" id="SSF142877">
    <property type="entry name" value="EndoU-like"/>
    <property type="match status" value="1"/>
</dbReference>
<keyword evidence="14" id="KW-1185">Reference proteome</keyword>
<evidence type="ECO:0000256" key="7">
    <source>
        <dbReference type="ARBA" id="ARBA00022801"/>
    </source>
</evidence>
<evidence type="ECO:0000256" key="11">
    <source>
        <dbReference type="RuleBase" id="RU367085"/>
    </source>
</evidence>
<dbReference type="GO" id="GO:0004521">
    <property type="term" value="F:RNA endonuclease activity"/>
    <property type="evidence" value="ECO:0000318"/>
    <property type="project" value="GO_Central"/>
</dbReference>
<dbReference type="InterPro" id="IPR018998">
    <property type="entry name" value="EndoU_C"/>
</dbReference>
<dbReference type="KEGG" id="tad:TRIADDRAFT_37961"/>
<dbReference type="EMBL" id="DS985247">
    <property type="protein sequence ID" value="EDV23531.1"/>
    <property type="molecule type" value="Genomic_DNA"/>
</dbReference>
<dbReference type="InParanoid" id="B3S1B2"/>
<dbReference type="GO" id="GO:0046872">
    <property type="term" value="F:metal ion binding"/>
    <property type="evidence" value="ECO:0007669"/>
    <property type="project" value="UniProtKB-UniRule"/>
</dbReference>
<gene>
    <name evidence="13" type="ORF">TRIADDRAFT_37961</name>
</gene>
<feature type="chain" id="PRO_5026373960" description="Uridylate-specific endoribonuclease" evidence="11">
    <location>
        <begin position="20"/>
        <end position="286"/>
    </location>
</feature>
<dbReference type="GO" id="GO:0003723">
    <property type="term" value="F:RNA binding"/>
    <property type="evidence" value="ECO:0007669"/>
    <property type="project" value="UniProtKB-UniRule"/>
</dbReference>
<comment type="similarity">
    <text evidence="2 11">Belongs to the ENDOU family.</text>
</comment>
<dbReference type="AlphaFoldDB" id="B3S1B2"/>
<keyword evidence="8 11" id="KW-0694">RNA-binding</keyword>
<keyword evidence="7 11" id="KW-0378">Hydrolase</keyword>
<dbReference type="PROSITE" id="PS51959">
    <property type="entry name" value="ENDOU"/>
    <property type="match status" value="1"/>
</dbReference>
<comment type="catalytic activity">
    <reaction evidence="11">
        <text>ribonucleotidyl-uridine-RNA = a 5'-end dephospho-uridine-RNA + a 3'-end 2',3'-cyclophospho-ribonucleotide-RNA</text>
        <dbReference type="Rhea" id="RHEA:67792"/>
        <dbReference type="Rhea" id="RHEA-COMP:10464"/>
        <dbReference type="Rhea" id="RHEA-COMP:17354"/>
        <dbReference type="Rhea" id="RHEA-COMP:17356"/>
        <dbReference type="ChEBI" id="CHEBI:83064"/>
        <dbReference type="ChEBI" id="CHEBI:173117"/>
        <dbReference type="ChEBI" id="CHEBI:173224"/>
    </reaction>
</comment>